<evidence type="ECO:0000256" key="5">
    <source>
        <dbReference type="ARBA" id="ARBA00023200"/>
    </source>
</evidence>
<dbReference type="EMBL" id="WUBL01000165">
    <property type="protein sequence ID" value="KAF2964128.1"/>
    <property type="molecule type" value="Genomic_DNA"/>
</dbReference>
<comment type="caution">
    <text evidence="8">The sequence shown here is derived from an EMBL/GenBank/DDBJ whole genome shotgun (WGS) entry which is preliminary data.</text>
</comment>
<dbReference type="InterPro" id="IPR051018">
    <property type="entry name" value="Bacteriophage_GH24"/>
</dbReference>
<dbReference type="InterPro" id="IPR033907">
    <property type="entry name" value="Endolysin_autolysin"/>
</dbReference>
<evidence type="ECO:0000256" key="4">
    <source>
        <dbReference type="ARBA" id="ARBA00022801"/>
    </source>
</evidence>
<organism evidence="8 9">
    <name type="scientific">Xylaria multiplex</name>
    <dbReference type="NCBI Taxonomy" id="323545"/>
    <lineage>
        <taxon>Eukaryota</taxon>
        <taxon>Fungi</taxon>
        <taxon>Dikarya</taxon>
        <taxon>Ascomycota</taxon>
        <taxon>Pezizomycotina</taxon>
        <taxon>Sordariomycetes</taxon>
        <taxon>Xylariomycetidae</taxon>
        <taxon>Xylariales</taxon>
        <taxon>Xylariaceae</taxon>
        <taxon>Xylaria</taxon>
    </lineage>
</organism>
<dbReference type="Proteomes" id="UP000481858">
    <property type="component" value="Unassembled WGS sequence"/>
</dbReference>
<dbReference type="InterPro" id="IPR034690">
    <property type="entry name" value="Endolysin_T4_type"/>
</dbReference>
<keyword evidence="4" id="KW-0378">Hydrolase</keyword>
<evidence type="ECO:0008006" key="10">
    <source>
        <dbReference type="Google" id="ProtNLM"/>
    </source>
</evidence>
<dbReference type="SUPFAM" id="SSF53955">
    <property type="entry name" value="Lysozyme-like"/>
    <property type="match status" value="1"/>
</dbReference>
<dbReference type="PANTHER" id="PTHR38107:SF3">
    <property type="entry name" value="LYSOZYME RRRD-RELATED"/>
    <property type="match status" value="1"/>
</dbReference>
<comment type="catalytic activity">
    <reaction evidence="1">
        <text>Hydrolysis of (1-&gt;4)-beta-linkages between N-acetylmuramic acid and N-acetyl-D-glucosamine residues in a peptidoglycan and between N-acetyl-D-glucosamine residues in chitodextrins.</text>
        <dbReference type="EC" id="3.2.1.17"/>
    </reaction>
</comment>
<dbReference type="InterPro" id="IPR023346">
    <property type="entry name" value="Lysozyme-like_dom_sf"/>
</dbReference>
<keyword evidence="5" id="KW-1035">Host cytoplasm</keyword>
<dbReference type="HAMAP" id="MF_04110">
    <property type="entry name" value="ENDOLYSIN_T4"/>
    <property type="match status" value="1"/>
</dbReference>
<proteinExistence type="inferred from homology"/>
<evidence type="ECO:0000256" key="1">
    <source>
        <dbReference type="ARBA" id="ARBA00000632"/>
    </source>
</evidence>
<feature type="signal peptide" evidence="7">
    <location>
        <begin position="1"/>
        <end position="19"/>
    </location>
</feature>
<reference evidence="8 9" key="1">
    <citation type="submission" date="2019-12" db="EMBL/GenBank/DDBJ databases">
        <title>Draft genome sequence of the ascomycete Xylaria multiplex DSM 110363.</title>
        <authorList>
            <person name="Buettner E."/>
            <person name="Kellner H."/>
        </authorList>
    </citation>
    <scope>NUCLEOTIDE SEQUENCE [LARGE SCALE GENOMIC DNA]</scope>
    <source>
        <strain evidence="8 9">DSM 110363</strain>
    </source>
</reference>
<dbReference type="Gene3D" id="1.10.530.40">
    <property type="match status" value="1"/>
</dbReference>
<keyword evidence="2" id="KW-0929">Antimicrobial</keyword>
<keyword evidence="3" id="KW-0081">Bacteriolytic enzyme</keyword>
<dbReference type="InterPro" id="IPR002196">
    <property type="entry name" value="Glyco_hydro_24"/>
</dbReference>
<dbReference type="GO" id="GO:0031640">
    <property type="term" value="P:killing of cells of another organism"/>
    <property type="evidence" value="ECO:0007669"/>
    <property type="project" value="UniProtKB-KW"/>
</dbReference>
<sequence length="184" mass="18949">MVRLAVASATLLVVSKAYACTGPAVNQATVDLIAGFEGFSADVYDDPTGNPTIGYGHLCQLTGCSEIPYSIPLSEADGKSLLADDVISPQDCITTQTAASVTLNANQYGALVSWAYNVGCGNSGSSSLITRLNNGEDPQTVIAEELPLWNKSGGEVLPGLVRRRAAEVDLANTATSDPALPAGC</sequence>
<evidence type="ECO:0000256" key="7">
    <source>
        <dbReference type="SAM" id="SignalP"/>
    </source>
</evidence>
<evidence type="ECO:0000313" key="9">
    <source>
        <dbReference type="Proteomes" id="UP000481858"/>
    </source>
</evidence>
<name>A0A7C8MJS4_9PEZI</name>
<accession>A0A7C8MJS4</accession>
<keyword evidence="6" id="KW-0326">Glycosidase</keyword>
<evidence type="ECO:0000256" key="2">
    <source>
        <dbReference type="ARBA" id="ARBA00022529"/>
    </source>
</evidence>
<keyword evidence="7" id="KW-0732">Signal</keyword>
<dbReference type="CDD" id="cd00737">
    <property type="entry name" value="lyz_endolysin_autolysin"/>
    <property type="match status" value="1"/>
</dbReference>
<gene>
    <name evidence="8" type="ORF">GQX73_g9457</name>
</gene>
<keyword evidence="9" id="KW-1185">Reference proteome</keyword>
<dbReference type="GO" id="GO:0003796">
    <property type="term" value="F:lysozyme activity"/>
    <property type="evidence" value="ECO:0007669"/>
    <property type="project" value="UniProtKB-EC"/>
</dbReference>
<evidence type="ECO:0000256" key="6">
    <source>
        <dbReference type="ARBA" id="ARBA00023295"/>
    </source>
</evidence>
<dbReference type="AlphaFoldDB" id="A0A7C8MJS4"/>
<dbReference type="PANTHER" id="PTHR38107">
    <property type="match status" value="1"/>
</dbReference>
<evidence type="ECO:0000313" key="8">
    <source>
        <dbReference type="EMBL" id="KAF2964128.1"/>
    </source>
</evidence>
<protein>
    <recommendedName>
        <fullName evidence="10">Lysozyme</fullName>
    </recommendedName>
</protein>
<dbReference type="OrthoDB" id="5358886at2759"/>
<dbReference type="GO" id="GO:0042742">
    <property type="term" value="P:defense response to bacterium"/>
    <property type="evidence" value="ECO:0007669"/>
    <property type="project" value="UniProtKB-KW"/>
</dbReference>
<dbReference type="InterPro" id="IPR023347">
    <property type="entry name" value="Lysozyme_dom_sf"/>
</dbReference>
<dbReference type="GO" id="GO:0016998">
    <property type="term" value="P:cell wall macromolecule catabolic process"/>
    <property type="evidence" value="ECO:0007669"/>
    <property type="project" value="InterPro"/>
</dbReference>
<evidence type="ECO:0000256" key="3">
    <source>
        <dbReference type="ARBA" id="ARBA00022638"/>
    </source>
</evidence>
<dbReference type="GO" id="GO:0009253">
    <property type="term" value="P:peptidoglycan catabolic process"/>
    <property type="evidence" value="ECO:0007669"/>
    <property type="project" value="InterPro"/>
</dbReference>
<dbReference type="Pfam" id="PF00959">
    <property type="entry name" value="Phage_lysozyme"/>
    <property type="match status" value="1"/>
</dbReference>
<dbReference type="InParanoid" id="A0A7C8MJS4"/>
<feature type="chain" id="PRO_5028841657" description="Lysozyme" evidence="7">
    <location>
        <begin position="20"/>
        <end position="184"/>
    </location>
</feature>